<dbReference type="Pfam" id="PF13622">
    <property type="entry name" value="4HBT_3"/>
    <property type="match status" value="1"/>
</dbReference>
<protein>
    <submittedName>
        <fullName evidence="3">Thioesterase family protein</fullName>
    </submittedName>
</protein>
<evidence type="ECO:0000313" key="3">
    <source>
        <dbReference type="EMBL" id="TSB02352.1"/>
    </source>
</evidence>
<sequence>MAHATDQILSLGVNLVSSLNARPRLVPNTYFVRDGEFFHPTELARSPWHGNKWIAGGPTSCLLASCAEDPVLNERFAIARFQLDIFGKVPNLPLTRSIRVLRDGEQTKLHCISLLAKGEVVAQAHILRVRRLATPDFAMPSNYPKPKDMPSGTVPELAQMGGSVSFRRVSGDPGVPGRAVWWMTMTDGEVIEGETPSNFVKACLFADFGHGFGNALRPLEWAMPNLDITVQFMRMPVGDWFLLDAETHTAGNGHGTAHTLFADEKGVYARGLQTVFIAPR</sequence>
<evidence type="ECO:0000259" key="1">
    <source>
        <dbReference type="Pfam" id="PF13622"/>
    </source>
</evidence>
<dbReference type="OrthoDB" id="1413770at2"/>
<dbReference type="InterPro" id="IPR049449">
    <property type="entry name" value="TesB_ACOT8-like_N"/>
</dbReference>
<feature type="domain" description="Acyl-CoA thioesterase-like C-terminal" evidence="2">
    <location>
        <begin position="149"/>
        <end position="277"/>
    </location>
</feature>
<feature type="domain" description="Acyl-CoA thioesterase-like N-terminal HotDog" evidence="1">
    <location>
        <begin position="45"/>
        <end position="127"/>
    </location>
</feature>
<dbReference type="AlphaFoldDB" id="A0A553WCI2"/>
<dbReference type="Proteomes" id="UP000320160">
    <property type="component" value="Unassembled WGS sequence"/>
</dbReference>
<reference evidence="3 4" key="1">
    <citation type="submission" date="2019-07" db="EMBL/GenBank/DDBJ databases">
        <authorList>
            <person name="Park M."/>
        </authorList>
    </citation>
    <scope>NUCLEOTIDE SEQUENCE [LARGE SCALE GENOMIC DNA]</scope>
    <source>
        <strain evidence="3 4">KCTC32445</strain>
    </source>
</reference>
<organism evidence="3 4">
    <name type="scientific">Sphingorhabdus contaminans</name>
    <dbReference type="NCBI Taxonomy" id="1343899"/>
    <lineage>
        <taxon>Bacteria</taxon>
        <taxon>Pseudomonadati</taxon>
        <taxon>Pseudomonadota</taxon>
        <taxon>Alphaproteobacteria</taxon>
        <taxon>Sphingomonadales</taxon>
        <taxon>Sphingomonadaceae</taxon>
        <taxon>Sphingorhabdus</taxon>
    </lineage>
</organism>
<evidence type="ECO:0000313" key="4">
    <source>
        <dbReference type="Proteomes" id="UP000320160"/>
    </source>
</evidence>
<dbReference type="InterPro" id="IPR042171">
    <property type="entry name" value="Acyl-CoA_hotdog"/>
</dbReference>
<keyword evidence="4" id="KW-1185">Reference proteome</keyword>
<name>A0A553WCI2_9SPHN</name>
<dbReference type="InterPro" id="IPR029069">
    <property type="entry name" value="HotDog_dom_sf"/>
</dbReference>
<dbReference type="Pfam" id="PF20789">
    <property type="entry name" value="4HBT_3C"/>
    <property type="match status" value="1"/>
</dbReference>
<proteinExistence type="predicted"/>
<gene>
    <name evidence="3" type="ORF">FOM92_14750</name>
</gene>
<accession>A0A553WCI2</accession>
<dbReference type="SUPFAM" id="SSF54637">
    <property type="entry name" value="Thioesterase/thiol ester dehydrase-isomerase"/>
    <property type="match status" value="1"/>
</dbReference>
<comment type="caution">
    <text evidence="3">The sequence shown here is derived from an EMBL/GenBank/DDBJ whole genome shotgun (WGS) entry which is preliminary data.</text>
</comment>
<dbReference type="EMBL" id="VKKU01000002">
    <property type="protein sequence ID" value="TSB02352.1"/>
    <property type="molecule type" value="Genomic_DNA"/>
</dbReference>
<dbReference type="Gene3D" id="2.40.160.210">
    <property type="entry name" value="Acyl-CoA thioesterase, double hotdog domain"/>
    <property type="match status" value="1"/>
</dbReference>
<evidence type="ECO:0000259" key="2">
    <source>
        <dbReference type="Pfam" id="PF20789"/>
    </source>
</evidence>
<dbReference type="InterPro" id="IPR049450">
    <property type="entry name" value="ACOT8-like_C"/>
</dbReference>